<sequence>MLFNSADLSCALRIVSSADVRTPWTRSAEFHKQHGIFALPRTSALVVTLRHISAIRIPYQRQCASSVRLCCNVQASPTAGGDSGWLRRGSGRRHLAHKSDVSRVGDLLVLHFVRQKCHDITHHSVVPLTSSHVHAHARAVSAPRSFVSANARHGNTKRKQCSSVRLASVGILLERHGIGAQHSEGEDEARLAVRRHPQELRCYRSDSPVTTPLQHQVSSKAPLSCCVLSLTRCSTSATPDPRSPERRTANYRAIGALGTLRRTRYTTRR</sequence>
<keyword evidence="2" id="KW-1185">Reference proteome</keyword>
<dbReference type="VEuPathDB" id="TriTrypDB:TvY486_0002440"/>
<organism evidence="1 2">
    <name type="scientific">Trypanosoma vivax (strain Y486)</name>
    <dbReference type="NCBI Taxonomy" id="1055687"/>
    <lineage>
        <taxon>Eukaryota</taxon>
        <taxon>Discoba</taxon>
        <taxon>Euglenozoa</taxon>
        <taxon>Kinetoplastea</taxon>
        <taxon>Metakinetoplastina</taxon>
        <taxon>Trypanosomatida</taxon>
        <taxon>Trypanosomatidae</taxon>
        <taxon>Trypanosoma</taxon>
        <taxon>Duttonella</taxon>
    </lineage>
</organism>
<dbReference type="Proteomes" id="UP000009027">
    <property type="component" value="Unassembled WGS sequence"/>
</dbReference>
<name>F9WQU6_TRYVY</name>
<evidence type="ECO:0000313" key="1">
    <source>
        <dbReference type="EMBL" id="CCD19928.1"/>
    </source>
</evidence>
<protein>
    <submittedName>
        <fullName evidence="1">Uncharacterized protein</fullName>
    </submittedName>
</protein>
<proteinExistence type="predicted"/>
<dbReference type="EMBL" id="CAEX01004470">
    <property type="protein sequence ID" value="CCD19928.1"/>
    <property type="molecule type" value="Genomic_DNA"/>
</dbReference>
<evidence type="ECO:0000313" key="2">
    <source>
        <dbReference type="Proteomes" id="UP000009027"/>
    </source>
</evidence>
<accession>F9WQU6</accession>
<gene>
    <name evidence="1" type="ORF">TvY486_0002440</name>
</gene>
<dbReference type="AlphaFoldDB" id="F9WQU6"/>
<reference evidence="1 2" key="1">
    <citation type="journal article" date="2012" name="Proc. Natl. Acad. Sci. U.S.A.">
        <title>Antigenic diversity is generated by distinct evolutionary mechanisms in African trypanosome species.</title>
        <authorList>
            <person name="Jackson A.P."/>
            <person name="Berry A."/>
            <person name="Aslett M."/>
            <person name="Allison H.C."/>
            <person name="Burton P."/>
            <person name="Vavrova-Anderson J."/>
            <person name="Brown R."/>
            <person name="Browne H."/>
            <person name="Corton N."/>
            <person name="Hauser H."/>
            <person name="Gamble J."/>
            <person name="Gilderthorp R."/>
            <person name="Marcello L."/>
            <person name="McQuillan J."/>
            <person name="Otto T.D."/>
            <person name="Quail M.A."/>
            <person name="Sanders M.J."/>
            <person name="van Tonder A."/>
            <person name="Ginger M.L."/>
            <person name="Field M.C."/>
            <person name="Barry J.D."/>
            <person name="Hertz-Fowler C."/>
            <person name="Berriman M."/>
        </authorList>
    </citation>
    <scope>NUCLEOTIDE SEQUENCE</scope>
    <source>
        <strain evidence="1 2">Y486</strain>
    </source>
</reference>